<feature type="transmembrane region" description="Helical" evidence="1">
    <location>
        <begin position="317"/>
        <end position="336"/>
    </location>
</feature>
<evidence type="ECO:0000313" key="4">
    <source>
        <dbReference type="Proteomes" id="UP000635606"/>
    </source>
</evidence>
<sequence length="345" mass="36520">MRRFARLPSRILAVSAATFLGAVGAVAFSAAPASAHHATLTHDVVCGERPGTAVVTWTVTNTHDTKAATIRRASRPIDGLRNDTAVPAKGSVEGSETVTLPATDASFSFIMKWQGFEEPISSTVDLSKLDCEPAKEPTRTATSNCDGTLTVVVTNADDKARRIAINGEGEYNERRNLQPGEKWEHVVPKAHAGTVRVKWKTAKENDDTDGGWEGDEKFNWAQPEACFDVTTKSTCEDLTIAVANTGKMAIKAEVTVGDEAKQVEIEPGKSAEIAIDAVDGLVAKLVVTGDYSKDFAWAKPADCSGGPLPVTGANAGLLAGVALVLVSGGGGLFFLARRRRVRFAA</sequence>
<reference evidence="3" key="1">
    <citation type="submission" date="2021-01" db="EMBL/GenBank/DDBJ databases">
        <title>Whole genome shotgun sequence of Virgisporangium ochraceum NBRC 16418.</title>
        <authorList>
            <person name="Komaki H."/>
            <person name="Tamura T."/>
        </authorList>
    </citation>
    <scope>NUCLEOTIDE SEQUENCE</scope>
    <source>
        <strain evidence="3">NBRC 16418</strain>
    </source>
</reference>
<keyword evidence="1" id="KW-0472">Membrane</keyword>
<keyword evidence="1" id="KW-1133">Transmembrane helix</keyword>
<dbReference type="RefSeq" id="WP_203925560.1">
    <property type="nucleotide sequence ID" value="NZ_BOPH01000006.1"/>
</dbReference>
<feature type="signal peptide" evidence="2">
    <location>
        <begin position="1"/>
        <end position="27"/>
    </location>
</feature>
<organism evidence="3 4">
    <name type="scientific">Virgisporangium ochraceum</name>
    <dbReference type="NCBI Taxonomy" id="65505"/>
    <lineage>
        <taxon>Bacteria</taxon>
        <taxon>Bacillati</taxon>
        <taxon>Actinomycetota</taxon>
        <taxon>Actinomycetes</taxon>
        <taxon>Micromonosporales</taxon>
        <taxon>Micromonosporaceae</taxon>
        <taxon>Virgisporangium</taxon>
    </lineage>
</organism>
<keyword evidence="4" id="KW-1185">Reference proteome</keyword>
<keyword evidence="1" id="KW-0812">Transmembrane</keyword>
<dbReference type="Proteomes" id="UP000635606">
    <property type="component" value="Unassembled WGS sequence"/>
</dbReference>
<proteinExistence type="predicted"/>
<name>A0A8J3ZK41_9ACTN</name>
<gene>
    <name evidence="3" type="ORF">Voc01_004690</name>
</gene>
<evidence type="ECO:0000313" key="3">
    <source>
        <dbReference type="EMBL" id="GIJ65552.1"/>
    </source>
</evidence>
<evidence type="ECO:0000256" key="2">
    <source>
        <dbReference type="SAM" id="SignalP"/>
    </source>
</evidence>
<dbReference type="NCBIfam" id="TIGR01167">
    <property type="entry name" value="LPXTG_anchor"/>
    <property type="match status" value="1"/>
</dbReference>
<keyword evidence="2" id="KW-0732">Signal</keyword>
<dbReference type="EMBL" id="BOPH01000006">
    <property type="protein sequence ID" value="GIJ65552.1"/>
    <property type="molecule type" value="Genomic_DNA"/>
</dbReference>
<comment type="caution">
    <text evidence="3">The sequence shown here is derived from an EMBL/GenBank/DDBJ whole genome shotgun (WGS) entry which is preliminary data.</text>
</comment>
<protein>
    <recommendedName>
        <fullName evidence="5">LPXTG cell wall anchor domain-containing protein</fullName>
    </recommendedName>
</protein>
<accession>A0A8J3ZK41</accession>
<dbReference type="AlphaFoldDB" id="A0A8J3ZK41"/>
<evidence type="ECO:0008006" key="5">
    <source>
        <dbReference type="Google" id="ProtNLM"/>
    </source>
</evidence>
<evidence type="ECO:0000256" key="1">
    <source>
        <dbReference type="SAM" id="Phobius"/>
    </source>
</evidence>
<feature type="chain" id="PRO_5035249351" description="LPXTG cell wall anchor domain-containing protein" evidence="2">
    <location>
        <begin position="28"/>
        <end position="345"/>
    </location>
</feature>